<evidence type="ECO:0000256" key="3">
    <source>
        <dbReference type="ARBA" id="ARBA00008085"/>
    </source>
</evidence>
<evidence type="ECO:0000256" key="7">
    <source>
        <dbReference type="ARBA" id="ARBA00023134"/>
    </source>
</evidence>
<dbReference type="GO" id="GO:0005737">
    <property type="term" value="C:cytoplasm"/>
    <property type="evidence" value="ECO:0007669"/>
    <property type="project" value="TreeGrafter"/>
</dbReference>
<dbReference type="RefSeq" id="WP_131905419.1">
    <property type="nucleotide sequence ID" value="NZ_BAAAFU010000004.1"/>
</dbReference>
<reference evidence="10 11" key="1">
    <citation type="submission" date="2019-03" db="EMBL/GenBank/DDBJ databases">
        <title>Genomic Encyclopedia of Type Strains, Phase IV (KMG-IV): sequencing the most valuable type-strain genomes for metagenomic binning, comparative biology and taxonomic classification.</title>
        <authorList>
            <person name="Goeker M."/>
        </authorList>
    </citation>
    <scope>NUCLEOTIDE SEQUENCE [LARGE SCALE GENOMIC DNA]</scope>
    <source>
        <strain evidence="10 11">DSM 24830</strain>
    </source>
</reference>
<evidence type="ECO:0000256" key="8">
    <source>
        <dbReference type="HAMAP-Rule" id="MF_00223"/>
    </source>
</evidence>
<comment type="subunit">
    <text evidence="8">Homopolymer.</text>
</comment>
<dbReference type="NCBIfam" id="TIGR00063">
    <property type="entry name" value="folE"/>
    <property type="match status" value="1"/>
</dbReference>
<dbReference type="InterPro" id="IPR018234">
    <property type="entry name" value="GTP_CycHdrlase_I_CS"/>
</dbReference>
<dbReference type="Proteomes" id="UP000294887">
    <property type="component" value="Unassembled WGS sequence"/>
</dbReference>
<dbReference type="InterPro" id="IPR043133">
    <property type="entry name" value="GTP-CH-I_C/QueF"/>
</dbReference>
<dbReference type="GO" id="GO:0046654">
    <property type="term" value="P:tetrahydrofolate biosynthetic process"/>
    <property type="evidence" value="ECO:0007669"/>
    <property type="project" value="UniProtKB-UniRule"/>
</dbReference>
<comment type="catalytic activity">
    <reaction evidence="1 8">
        <text>GTP + H2O = 7,8-dihydroneopterin 3'-triphosphate + formate + H(+)</text>
        <dbReference type="Rhea" id="RHEA:17473"/>
        <dbReference type="ChEBI" id="CHEBI:15377"/>
        <dbReference type="ChEBI" id="CHEBI:15378"/>
        <dbReference type="ChEBI" id="CHEBI:15740"/>
        <dbReference type="ChEBI" id="CHEBI:37565"/>
        <dbReference type="ChEBI" id="CHEBI:58462"/>
        <dbReference type="EC" id="3.5.4.16"/>
    </reaction>
</comment>
<dbReference type="GO" id="GO:0005525">
    <property type="term" value="F:GTP binding"/>
    <property type="evidence" value="ECO:0007669"/>
    <property type="project" value="UniProtKB-KW"/>
</dbReference>
<dbReference type="InterPro" id="IPR043134">
    <property type="entry name" value="GTP-CH-I_N"/>
</dbReference>
<dbReference type="GO" id="GO:0006729">
    <property type="term" value="P:tetrahydrobiopterin biosynthetic process"/>
    <property type="evidence" value="ECO:0007669"/>
    <property type="project" value="TreeGrafter"/>
</dbReference>
<accession>A0A4R1F3I9</accession>
<dbReference type="GO" id="GO:0008270">
    <property type="term" value="F:zinc ion binding"/>
    <property type="evidence" value="ECO:0007669"/>
    <property type="project" value="UniProtKB-UniRule"/>
</dbReference>
<dbReference type="AlphaFoldDB" id="A0A4R1F3I9"/>
<evidence type="ECO:0000256" key="6">
    <source>
        <dbReference type="ARBA" id="ARBA00022801"/>
    </source>
</evidence>
<keyword evidence="8" id="KW-0479">Metal-binding</keyword>
<organism evidence="10 11">
    <name type="scientific">Cocleimonas flava</name>
    <dbReference type="NCBI Taxonomy" id="634765"/>
    <lineage>
        <taxon>Bacteria</taxon>
        <taxon>Pseudomonadati</taxon>
        <taxon>Pseudomonadota</taxon>
        <taxon>Gammaproteobacteria</taxon>
        <taxon>Thiotrichales</taxon>
        <taxon>Thiotrichaceae</taxon>
        <taxon>Cocleimonas</taxon>
    </lineage>
</organism>
<dbReference type="EMBL" id="SMFQ01000003">
    <property type="protein sequence ID" value="TCJ87114.1"/>
    <property type="molecule type" value="Genomic_DNA"/>
</dbReference>
<sequence length="183" mass="20609">MDNSKLYSELLTNLGEDVNRDGLQKTPDRAAKAMEFLTKGYDQDLDDVINGAVFDSDNDQMVIVKDIEMYSLCEHHLLPFVGKVHVAYLPEGKVIGLSKVARITDMYARRLQIQENMTKQIAEAIKYATGSSSVGVVIEAQHFCMMMRGVEKQGSSTISSMMLGTFRENAKTREEFLNLIKKF</sequence>
<dbReference type="InterPro" id="IPR020602">
    <property type="entry name" value="GTP_CycHdrlase_I_dom"/>
</dbReference>
<dbReference type="UniPathway" id="UPA00848">
    <property type="reaction ID" value="UER00151"/>
</dbReference>
<keyword evidence="7 8" id="KW-0342">GTP-binding</keyword>
<evidence type="ECO:0000313" key="11">
    <source>
        <dbReference type="Proteomes" id="UP000294887"/>
    </source>
</evidence>
<dbReference type="NCBIfam" id="NF006825">
    <property type="entry name" value="PRK09347.1-2"/>
    <property type="match status" value="1"/>
</dbReference>
<gene>
    <name evidence="8" type="primary">folE</name>
    <name evidence="10" type="ORF">EV695_1616</name>
</gene>
<keyword evidence="5 8" id="KW-0547">Nucleotide-binding</keyword>
<dbReference type="CDD" id="cd00642">
    <property type="entry name" value="GTP_cyclohydro1"/>
    <property type="match status" value="1"/>
</dbReference>
<feature type="domain" description="GTP cyclohydrolase I" evidence="9">
    <location>
        <begin position="6"/>
        <end position="180"/>
    </location>
</feature>
<dbReference type="Gene3D" id="1.10.286.10">
    <property type="match status" value="1"/>
</dbReference>
<keyword evidence="6 8" id="KW-0378">Hydrolase</keyword>
<evidence type="ECO:0000313" key="10">
    <source>
        <dbReference type="EMBL" id="TCJ87114.1"/>
    </source>
</evidence>
<dbReference type="PROSITE" id="PS00859">
    <property type="entry name" value="GTP_CYCLOHYDROL_1_1"/>
    <property type="match status" value="1"/>
</dbReference>
<proteinExistence type="inferred from homology"/>
<dbReference type="EC" id="3.5.4.16" evidence="8"/>
<dbReference type="PROSITE" id="PS00860">
    <property type="entry name" value="GTP_CYCLOHYDROL_1_2"/>
    <property type="match status" value="1"/>
</dbReference>
<comment type="similarity">
    <text evidence="3 8">Belongs to the GTP cyclohydrolase I family.</text>
</comment>
<keyword evidence="8" id="KW-0862">Zinc</keyword>
<dbReference type="PANTHER" id="PTHR11109">
    <property type="entry name" value="GTP CYCLOHYDROLASE I"/>
    <property type="match status" value="1"/>
</dbReference>
<dbReference type="PANTHER" id="PTHR11109:SF7">
    <property type="entry name" value="GTP CYCLOHYDROLASE 1"/>
    <property type="match status" value="1"/>
</dbReference>
<keyword evidence="11" id="KW-1185">Reference proteome</keyword>
<comment type="caution">
    <text evidence="10">The sequence shown here is derived from an EMBL/GenBank/DDBJ whole genome shotgun (WGS) entry which is preliminary data.</text>
</comment>
<dbReference type="GO" id="GO:0006730">
    <property type="term" value="P:one-carbon metabolic process"/>
    <property type="evidence" value="ECO:0007669"/>
    <property type="project" value="UniProtKB-UniRule"/>
</dbReference>
<dbReference type="Gene3D" id="3.30.1130.10">
    <property type="match status" value="1"/>
</dbReference>
<dbReference type="FunFam" id="3.30.1130.10:FF:000012">
    <property type="entry name" value="GTP cyclohydrolase 1"/>
    <property type="match status" value="1"/>
</dbReference>
<feature type="binding site" evidence="8">
    <location>
        <position position="76"/>
    </location>
    <ligand>
        <name>Zn(2+)</name>
        <dbReference type="ChEBI" id="CHEBI:29105"/>
    </ligand>
</feature>
<dbReference type="GO" id="GO:0003934">
    <property type="term" value="F:GTP cyclohydrolase I activity"/>
    <property type="evidence" value="ECO:0007669"/>
    <property type="project" value="UniProtKB-UniRule"/>
</dbReference>
<dbReference type="OrthoDB" id="9801207at2"/>
<feature type="binding site" evidence="8">
    <location>
        <position position="144"/>
    </location>
    <ligand>
        <name>Zn(2+)</name>
        <dbReference type="ChEBI" id="CHEBI:29105"/>
    </ligand>
</feature>
<dbReference type="HAMAP" id="MF_00223">
    <property type="entry name" value="FolE"/>
    <property type="match status" value="1"/>
</dbReference>
<dbReference type="Pfam" id="PF01227">
    <property type="entry name" value="GTP_cyclohydroI"/>
    <property type="match status" value="1"/>
</dbReference>
<evidence type="ECO:0000256" key="5">
    <source>
        <dbReference type="ARBA" id="ARBA00022741"/>
    </source>
</evidence>
<feature type="binding site" evidence="8">
    <location>
        <position position="73"/>
    </location>
    <ligand>
        <name>Zn(2+)</name>
        <dbReference type="ChEBI" id="CHEBI:29105"/>
    </ligand>
</feature>
<comment type="pathway">
    <text evidence="2 8">Cofactor biosynthesis; 7,8-dihydroneopterin triphosphate biosynthesis; 7,8-dihydroneopterin triphosphate from GTP: step 1/1.</text>
</comment>
<evidence type="ECO:0000256" key="2">
    <source>
        <dbReference type="ARBA" id="ARBA00005080"/>
    </source>
</evidence>
<evidence type="ECO:0000256" key="4">
    <source>
        <dbReference type="ARBA" id="ARBA00022563"/>
    </source>
</evidence>
<keyword evidence="4 8" id="KW-0554">One-carbon metabolism</keyword>
<evidence type="ECO:0000256" key="1">
    <source>
        <dbReference type="ARBA" id="ARBA00001052"/>
    </source>
</evidence>
<dbReference type="SUPFAM" id="SSF55620">
    <property type="entry name" value="Tetrahydrobiopterin biosynthesis enzymes-like"/>
    <property type="match status" value="1"/>
</dbReference>
<evidence type="ECO:0000259" key="9">
    <source>
        <dbReference type="Pfam" id="PF01227"/>
    </source>
</evidence>
<protein>
    <recommendedName>
        <fullName evidence="8">GTP cyclohydrolase 1</fullName>
        <ecNumber evidence="8">3.5.4.16</ecNumber>
    </recommendedName>
    <alternativeName>
        <fullName evidence="8">GTP cyclohydrolase I</fullName>
        <shortName evidence="8">GTP-CH-I</shortName>
    </alternativeName>
</protein>
<dbReference type="InterPro" id="IPR001474">
    <property type="entry name" value="GTP_CycHdrlase_I"/>
</dbReference>
<dbReference type="NCBIfam" id="NF006826">
    <property type="entry name" value="PRK09347.1-3"/>
    <property type="match status" value="1"/>
</dbReference>
<name>A0A4R1F3I9_9GAMM</name>